<dbReference type="InParanoid" id="A0A674GEV7"/>
<keyword evidence="1" id="KW-0732">Signal</keyword>
<evidence type="ECO:0000256" key="2">
    <source>
        <dbReference type="ARBA" id="ARBA00022859"/>
    </source>
</evidence>
<dbReference type="InterPro" id="IPR007110">
    <property type="entry name" value="Ig-like_dom"/>
</dbReference>
<reference evidence="4" key="3">
    <citation type="submission" date="2025-09" db="UniProtKB">
        <authorList>
            <consortium name="Ensembl"/>
        </authorList>
    </citation>
    <scope>IDENTIFICATION</scope>
</reference>
<dbReference type="SUPFAM" id="SSF48726">
    <property type="entry name" value="Immunoglobulin"/>
    <property type="match status" value="1"/>
</dbReference>
<evidence type="ECO:0000313" key="4">
    <source>
        <dbReference type="Ensembl" id="ENSTGUP00000021035.1"/>
    </source>
</evidence>
<dbReference type="InterPro" id="IPR036179">
    <property type="entry name" value="Ig-like_dom_sf"/>
</dbReference>
<name>A0A674GEV7_TAEGU</name>
<reference evidence="4" key="2">
    <citation type="submission" date="2025-08" db="UniProtKB">
        <authorList>
            <consortium name="Ensembl"/>
        </authorList>
    </citation>
    <scope>IDENTIFICATION</scope>
</reference>
<dbReference type="OMA" id="PRRTICK"/>
<dbReference type="Ensembl" id="ENSTGUT00000024463.1">
    <property type="protein sequence ID" value="ENSTGUP00000021035.1"/>
    <property type="gene ID" value="ENSTGUG00000023683.1"/>
</dbReference>
<protein>
    <recommendedName>
        <fullName evidence="3">Ig-like domain-containing protein</fullName>
    </recommendedName>
</protein>
<evidence type="ECO:0000313" key="5">
    <source>
        <dbReference type="Proteomes" id="UP000007754"/>
    </source>
</evidence>
<dbReference type="SMART" id="SM00409">
    <property type="entry name" value="IG"/>
    <property type="match status" value="1"/>
</dbReference>
<dbReference type="Pfam" id="PF07686">
    <property type="entry name" value="V-set"/>
    <property type="match status" value="1"/>
</dbReference>
<keyword evidence="5" id="KW-1185">Reference proteome</keyword>
<evidence type="ECO:0000256" key="1">
    <source>
        <dbReference type="ARBA" id="ARBA00022729"/>
    </source>
</evidence>
<evidence type="ECO:0000259" key="3">
    <source>
        <dbReference type="PROSITE" id="PS50835"/>
    </source>
</evidence>
<dbReference type="InterPro" id="IPR050413">
    <property type="entry name" value="TCR_beta_variable"/>
</dbReference>
<dbReference type="InterPro" id="IPR003599">
    <property type="entry name" value="Ig_sub"/>
</dbReference>
<dbReference type="GO" id="GO:0007166">
    <property type="term" value="P:cell surface receptor signaling pathway"/>
    <property type="evidence" value="ECO:0007669"/>
    <property type="project" value="TreeGrafter"/>
</dbReference>
<dbReference type="PROSITE" id="PS50835">
    <property type="entry name" value="IG_LIKE"/>
    <property type="match status" value="1"/>
</dbReference>
<reference evidence="4 5" key="1">
    <citation type="journal article" date="2010" name="Nature">
        <title>The genome of a songbird.</title>
        <authorList>
            <person name="Warren W.C."/>
            <person name="Clayton D.F."/>
            <person name="Ellegren H."/>
            <person name="Arnold A.P."/>
            <person name="Hillier L.W."/>
            <person name="Kunstner A."/>
            <person name="Searle S."/>
            <person name="White S."/>
            <person name="Vilella A.J."/>
            <person name="Fairley S."/>
            <person name="Heger A."/>
            <person name="Kong L."/>
            <person name="Ponting C.P."/>
            <person name="Jarvis E.D."/>
            <person name="Mello C.V."/>
            <person name="Minx P."/>
            <person name="Lovell P."/>
            <person name="Velho T.A."/>
            <person name="Ferris M."/>
            <person name="Balakrishnan C.N."/>
            <person name="Sinha S."/>
            <person name="Blatti C."/>
            <person name="London S.E."/>
            <person name="Li Y."/>
            <person name="Lin Y.C."/>
            <person name="George J."/>
            <person name="Sweedler J."/>
            <person name="Southey B."/>
            <person name="Gunaratne P."/>
            <person name="Watson M."/>
            <person name="Nam K."/>
            <person name="Backstrom N."/>
            <person name="Smeds L."/>
            <person name="Nabholz B."/>
            <person name="Itoh Y."/>
            <person name="Whitney O."/>
            <person name="Pfenning A.R."/>
            <person name="Howard J."/>
            <person name="Volker M."/>
            <person name="Skinner B.M."/>
            <person name="Griffin D.K."/>
            <person name="Ye L."/>
            <person name="McLaren W.M."/>
            <person name="Flicek P."/>
            <person name="Quesada V."/>
            <person name="Velasco G."/>
            <person name="Lopez-Otin C."/>
            <person name="Puente X.S."/>
            <person name="Olender T."/>
            <person name="Lancet D."/>
            <person name="Smit A.F."/>
            <person name="Hubley R."/>
            <person name="Konkel M.K."/>
            <person name="Walker J.A."/>
            <person name="Batzer M.A."/>
            <person name="Gu W."/>
            <person name="Pollock D.D."/>
            <person name="Chen L."/>
            <person name="Cheng Z."/>
            <person name="Eichler E.E."/>
            <person name="Stapley J."/>
            <person name="Slate J."/>
            <person name="Ekblom R."/>
            <person name="Birkhead T."/>
            <person name="Burke T."/>
            <person name="Burt D."/>
            <person name="Scharff C."/>
            <person name="Adam I."/>
            <person name="Richard H."/>
            <person name="Sultan M."/>
            <person name="Soldatov A."/>
            <person name="Lehrach H."/>
            <person name="Edwards S.V."/>
            <person name="Yang S.P."/>
            <person name="Li X."/>
            <person name="Graves T."/>
            <person name="Fulton L."/>
            <person name="Nelson J."/>
            <person name="Chinwalla A."/>
            <person name="Hou S."/>
            <person name="Mardis E.R."/>
            <person name="Wilson R.K."/>
        </authorList>
    </citation>
    <scope>NUCLEOTIDE SEQUENCE [LARGE SCALE GENOMIC DNA]</scope>
</reference>
<dbReference type="SMART" id="SM00406">
    <property type="entry name" value="IGv"/>
    <property type="match status" value="1"/>
</dbReference>
<dbReference type="PANTHER" id="PTHR23268">
    <property type="entry name" value="T-CELL RECEPTOR BETA CHAIN"/>
    <property type="match status" value="1"/>
</dbReference>
<proteinExistence type="predicted"/>
<dbReference type="GeneTree" id="ENSGT00960000189406"/>
<accession>A0A674GEV7</accession>
<feature type="domain" description="Ig-like" evidence="3">
    <location>
        <begin position="15"/>
        <end position="114"/>
    </location>
</feature>
<dbReference type="Proteomes" id="UP000007754">
    <property type="component" value="Chromosome 1"/>
</dbReference>
<dbReference type="Gene3D" id="2.60.40.10">
    <property type="entry name" value="Immunoglobulins"/>
    <property type="match status" value="1"/>
</dbReference>
<dbReference type="AlphaFoldDB" id="A0A674GEV7"/>
<keyword evidence="2" id="KW-0391">Immunity</keyword>
<dbReference type="InterPro" id="IPR013106">
    <property type="entry name" value="Ig_V-set"/>
</dbReference>
<dbReference type="GO" id="GO:0002376">
    <property type="term" value="P:immune system process"/>
    <property type="evidence" value="ECO:0007669"/>
    <property type="project" value="UniProtKB-KW"/>
</dbReference>
<dbReference type="PANTHER" id="PTHR23268:SF117">
    <property type="entry name" value="T CELL RECEPTOR BETA VARIABLE 29-1"/>
    <property type="match status" value="1"/>
</dbReference>
<organism evidence="4 5">
    <name type="scientific">Taeniopygia guttata</name>
    <name type="common">Zebra finch</name>
    <name type="synonym">Poephila guttata</name>
    <dbReference type="NCBI Taxonomy" id="59729"/>
    <lineage>
        <taxon>Eukaryota</taxon>
        <taxon>Metazoa</taxon>
        <taxon>Chordata</taxon>
        <taxon>Craniata</taxon>
        <taxon>Vertebrata</taxon>
        <taxon>Euteleostomi</taxon>
        <taxon>Archelosauria</taxon>
        <taxon>Archosauria</taxon>
        <taxon>Dinosauria</taxon>
        <taxon>Saurischia</taxon>
        <taxon>Theropoda</taxon>
        <taxon>Coelurosauria</taxon>
        <taxon>Aves</taxon>
        <taxon>Neognathae</taxon>
        <taxon>Neoaves</taxon>
        <taxon>Telluraves</taxon>
        <taxon>Australaves</taxon>
        <taxon>Passeriformes</taxon>
        <taxon>Passeroidea</taxon>
        <taxon>Estrildidae</taxon>
        <taxon>Estrildinae</taxon>
        <taxon>Taeniopygia</taxon>
    </lineage>
</organism>
<sequence length="114" mass="13112">MACGDVLIFVKVNYTYIAQWPEKIHQRPGGSLIISCYQTYSDYAYVYWYQQPPRNGLKLIVSTSSWSYSSYEDGYSEAKFEINRASRNYTLMTIKNVTPQDEATYFCAASGHTV</sequence>
<dbReference type="InterPro" id="IPR013783">
    <property type="entry name" value="Ig-like_fold"/>
</dbReference>
<dbReference type="GO" id="GO:0005886">
    <property type="term" value="C:plasma membrane"/>
    <property type="evidence" value="ECO:0007669"/>
    <property type="project" value="TreeGrafter"/>
</dbReference>